<name>W2TQA9_NECAM</name>
<proteinExistence type="predicted"/>
<evidence type="ECO:0008006" key="4">
    <source>
        <dbReference type="Google" id="ProtNLM"/>
    </source>
</evidence>
<evidence type="ECO:0000313" key="3">
    <source>
        <dbReference type="Proteomes" id="UP000053676"/>
    </source>
</evidence>
<protein>
    <recommendedName>
        <fullName evidence="4">Endonuclease/exonuclease/phosphatase domain-containing protein</fullName>
    </recommendedName>
</protein>
<feature type="compositionally biased region" description="Polar residues" evidence="1">
    <location>
        <begin position="129"/>
        <end position="148"/>
    </location>
</feature>
<evidence type="ECO:0000313" key="2">
    <source>
        <dbReference type="EMBL" id="ETN83222.1"/>
    </source>
</evidence>
<dbReference type="Gene3D" id="3.60.10.10">
    <property type="entry name" value="Endonuclease/exonuclease/phosphatase"/>
    <property type="match status" value="1"/>
</dbReference>
<gene>
    <name evidence="2" type="ORF">NECAME_07520</name>
</gene>
<reference evidence="3" key="1">
    <citation type="journal article" date="2014" name="Nat. Genet.">
        <title>Genome of the human hookworm Necator americanus.</title>
        <authorList>
            <person name="Tang Y.T."/>
            <person name="Gao X."/>
            <person name="Rosa B.A."/>
            <person name="Abubucker S."/>
            <person name="Hallsworth-Pepin K."/>
            <person name="Martin J."/>
            <person name="Tyagi R."/>
            <person name="Heizer E."/>
            <person name="Zhang X."/>
            <person name="Bhonagiri-Palsikar V."/>
            <person name="Minx P."/>
            <person name="Warren W.C."/>
            <person name="Wang Q."/>
            <person name="Zhan B."/>
            <person name="Hotez P.J."/>
            <person name="Sternberg P.W."/>
            <person name="Dougall A."/>
            <person name="Gaze S.T."/>
            <person name="Mulvenna J."/>
            <person name="Sotillo J."/>
            <person name="Ranganathan S."/>
            <person name="Rabelo E.M."/>
            <person name="Wilson R.K."/>
            <person name="Felgner P.L."/>
            <person name="Bethony J."/>
            <person name="Hawdon J.M."/>
            <person name="Gasser R.B."/>
            <person name="Loukas A."/>
            <person name="Mitreva M."/>
        </authorList>
    </citation>
    <scope>NUCLEOTIDE SEQUENCE [LARGE SCALE GENOMIC DNA]</scope>
</reference>
<dbReference type="OrthoDB" id="5864900at2759"/>
<dbReference type="KEGG" id="nai:NECAME_07520"/>
<sequence length="148" mass="16999">MDLEKFYRKEHTFCKVIVDDFNAESGPRRTPEELYTGTHSLQWNEQGERLSEFIMTTKTIHGNSQFQKPSSLRWTWESLGGGGVHTEIDHIIVSKRFCLTDVAAVPKFYTGSDHRLLRERFSFAEKRNPQSSDSEVSQLSLTGVCSPR</sequence>
<feature type="region of interest" description="Disordered" evidence="1">
    <location>
        <begin position="127"/>
        <end position="148"/>
    </location>
</feature>
<evidence type="ECO:0000256" key="1">
    <source>
        <dbReference type="SAM" id="MobiDB-lite"/>
    </source>
</evidence>
<dbReference type="OMA" id="WIDHIIF"/>
<dbReference type="EMBL" id="KI658270">
    <property type="protein sequence ID" value="ETN83222.1"/>
    <property type="molecule type" value="Genomic_DNA"/>
</dbReference>
<dbReference type="SUPFAM" id="SSF56219">
    <property type="entry name" value="DNase I-like"/>
    <property type="match status" value="1"/>
</dbReference>
<accession>W2TQA9</accession>
<dbReference type="Proteomes" id="UP000053676">
    <property type="component" value="Unassembled WGS sequence"/>
</dbReference>
<dbReference type="InterPro" id="IPR036691">
    <property type="entry name" value="Endo/exonu/phosph_ase_sf"/>
</dbReference>
<organism evidence="2 3">
    <name type="scientific">Necator americanus</name>
    <name type="common">Human hookworm</name>
    <dbReference type="NCBI Taxonomy" id="51031"/>
    <lineage>
        <taxon>Eukaryota</taxon>
        <taxon>Metazoa</taxon>
        <taxon>Ecdysozoa</taxon>
        <taxon>Nematoda</taxon>
        <taxon>Chromadorea</taxon>
        <taxon>Rhabditida</taxon>
        <taxon>Rhabditina</taxon>
        <taxon>Rhabditomorpha</taxon>
        <taxon>Strongyloidea</taxon>
        <taxon>Ancylostomatidae</taxon>
        <taxon>Bunostominae</taxon>
        <taxon>Necator</taxon>
    </lineage>
</organism>
<keyword evidence="3" id="KW-1185">Reference proteome</keyword>
<dbReference type="AlphaFoldDB" id="W2TQA9"/>